<dbReference type="Gene3D" id="1.50.10.20">
    <property type="match status" value="1"/>
</dbReference>
<comment type="caution">
    <text evidence="2">The sequence shown here is derived from an EMBL/GenBank/DDBJ whole genome shotgun (WGS) entry which is preliminary data.</text>
</comment>
<dbReference type="EMBL" id="JBHSML010000013">
    <property type="protein sequence ID" value="MFC5518390.1"/>
    <property type="molecule type" value="Genomic_DNA"/>
</dbReference>
<evidence type="ECO:0000313" key="3">
    <source>
        <dbReference type="Proteomes" id="UP001596150"/>
    </source>
</evidence>
<dbReference type="InterPro" id="IPR012669">
    <property type="entry name" value="Pectate_lyase"/>
</dbReference>
<evidence type="ECO:0000313" key="2">
    <source>
        <dbReference type="EMBL" id="MFC5518390.1"/>
    </source>
</evidence>
<dbReference type="SUPFAM" id="SSF81853">
    <property type="entry name" value="Family 10 polysaccharide lyase"/>
    <property type="match status" value="1"/>
</dbReference>
<feature type="signal peptide" evidence="1">
    <location>
        <begin position="1"/>
        <end position="32"/>
    </location>
</feature>
<feature type="chain" id="PRO_5046124805" evidence="1">
    <location>
        <begin position="33"/>
        <end position="488"/>
    </location>
</feature>
<organism evidence="2 3">
    <name type="scientific">Kaistia terrae</name>
    <dbReference type="NCBI Taxonomy" id="537017"/>
    <lineage>
        <taxon>Bacteria</taxon>
        <taxon>Pseudomonadati</taxon>
        <taxon>Pseudomonadota</taxon>
        <taxon>Alphaproteobacteria</taxon>
        <taxon>Hyphomicrobiales</taxon>
        <taxon>Kaistiaceae</taxon>
        <taxon>Kaistia</taxon>
    </lineage>
</organism>
<gene>
    <name evidence="2" type="ORF">ACFPP9_21625</name>
</gene>
<evidence type="ECO:0000256" key="1">
    <source>
        <dbReference type="SAM" id="SignalP"/>
    </source>
</evidence>
<protein>
    <submittedName>
        <fullName evidence="2">Pectate lyase</fullName>
    </submittedName>
</protein>
<keyword evidence="1" id="KW-0732">Signal</keyword>
<sequence length="488" mass="54328">MRSFSRSRGKASGTHALLLAIGLAATLTFGTAADASPAPAGHIASVERMADYFATHLATAGGYVYAYSADLAVRRGEGGEVEAGVIWNQPPGTPGVGAAFLRLYEITKDPRWLAAAGAAAKATIEGQLLSGGWYNYTETDPDRRADWCYRVVVANADACKKLEDNRVRNNATLDDNITQSNLGFLMWYDTVTQGQNPDVREAVQYGLDRLLKAQYPNGAWPVFLDRVLSHRRFAAAWQARLPRSWSREWEKPPNSALVLNDQLVRDMMRLLLAANHYLEREVLIAAARRTGDFLLAAQLPAPQRGWAQTYNLDLEPIWGRKFEPPAVASRETAGAIEALLALYLQTGERRYLDGAVQAADWLRKSRRPSGDWARFYELGTNRPLYVDRDDHLSYEAKDLHRGYGLSGAFGIDATLALVDRIAAGERPNVFEGWDWVFEPTPYALHEIDPSLEQIDREGRIVEDGWIRSGTFIRAVRALGPPRTEDQRP</sequence>
<keyword evidence="2" id="KW-0456">Lyase</keyword>
<reference evidence="3" key="1">
    <citation type="journal article" date="2019" name="Int. J. Syst. Evol. Microbiol.">
        <title>The Global Catalogue of Microorganisms (GCM) 10K type strain sequencing project: providing services to taxonomists for standard genome sequencing and annotation.</title>
        <authorList>
            <consortium name="The Broad Institute Genomics Platform"/>
            <consortium name="The Broad Institute Genome Sequencing Center for Infectious Disease"/>
            <person name="Wu L."/>
            <person name="Ma J."/>
        </authorList>
    </citation>
    <scope>NUCLEOTIDE SEQUENCE [LARGE SCALE GENOMIC DNA]</scope>
    <source>
        <strain evidence="3">KACC 12633</strain>
    </source>
</reference>
<dbReference type="Pfam" id="PF09492">
    <property type="entry name" value="Pec_lyase"/>
    <property type="match status" value="2"/>
</dbReference>
<dbReference type="Proteomes" id="UP001596150">
    <property type="component" value="Unassembled WGS sequence"/>
</dbReference>
<proteinExistence type="predicted"/>
<dbReference type="RefSeq" id="WP_266343448.1">
    <property type="nucleotide sequence ID" value="NZ_JAPKNH010000003.1"/>
</dbReference>
<name>A0ABW0Q0K8_9HYPH</name>
<dbReference type="GO" id="GO:0016829">
    <property type="term" value="F:lyase activity"/>
    <property type="evidence" value="ECO:0007669"/>
    <property type="project" value="UniProtKB-KW"/>
</dbReference>
<keyword evidence="3" id="KW-1185">Reference proteome</keyword>
<accession>A0ABW0Q0K8</accession>